<proteinExistence type="predicted"/>
<comment type="caution">
    <text evidence="3">The sequence shown here is derived from an EMBL/GenBank/DDBJ whole genome shotgun (WGS) entry which is preliminary data.</text>
</comment>
<dbReference type="RefSeq" id="WP_222988645.1">
    <property type="nucleotide sequence ID" value="NZ_JAINVV010000003.1"/>
</dbReference>
<feature type="domain" description="AMP-dependent synthetase/ligase" evidence="1">
    <location>
        <begin position="22"/>
        <end position="380"/>
    </location>
</feature>
<dbReference type="Pfam" id="PF00501">
    <property type="entry name" value="AMP-binding"/>
    <property type="match status" value="1"/>
</dbReference>
<organism evidence="3 4">
    <name type="scientific">Sphingomonas colocasiae</name>
    <dbReference type="NCBI Taxonomy" id="1848973"/>
    <lineage>
        <taxon>Bacteria</taxon>
        <taxon>Pseudomonadati</taxon>
        <taxon>Pseudomonadota</taxon>
        <taxon>Alphaproteobacteria</taxon>
        <taxon>Sphingomonadales</taxon>
        <taxon>Sphingomonadaceae</taxon>
        <taxon>Sphingomonas</taxon>
    </lineage>
</organism>
<evidence type="ECO:0000313" key="3">
    <source>
        <dbReference type="EMBL" id="MBY8821533.1"/>
    </source>
</evidence>
<dbReference type="InterPro" id="IPR020845">
    <property type="entry name" value="AMP-binding_CS"/>
</dbReference>
<dbReference type="SUPFAM" id="SSF56801">
    <property type="entry name" value="Acetyl-CoA synthetase-like"/>
    <property type="match status" value="1"/>
</dbReference>
<evidence type="ECO:0000313" key="4">
    <source>
        <dbReference type="Proteomes" id="UP000706039"/>
    </source>
</evidence>
<dbReference type="PANTHER" id="PTHR43767">
    <property type="entry name" value="LONG-CHAIN-FATTY-ACID--COA LIGASE"/>
    <property type="match status" value="1"/>
</dbReference>
<dbReference type="Pfam" id="PF13193">
    <property type="entry name" value="AMP-binding_C"/>
    <property type="match status" value="1"/>
</dbReference>
<dbReference type="PANTHER" id="PTHR43767:SF1">
    <property type="entry name" value="NONRIBOSOMAL PEPTIDE SYNTHASE PES1 (EUROFUNG)-RELATED"/>
    <property type="match status" value="1"/>
</dbReference>
<evidence type="ECO:0000259" key="1">
    <source>
        <dbReference type="Pfam" id="PF00501"/>
    </source>
</evidence>
<dbReference type="EMBL" id="JAINVV010000003">
    <property type="protein sequence ID" value="MBY8821533.1"/>
    <property type="molecule type" value="Genomic_DNA"/>
</dbReference>
<dbReference type="InterPro" id="IPR000873">
    <property type="entry name" value="AMP-dep_synth/lig_dom"/>
</dbReference>
<name>A0ABS7PJW3_9SPHN</name>
<dbReference type="PROSITE" id="PS00455">
    <property type="entry name" value="AMP_BINDING"/>
    <property type="match status" value="1"/>
</dbReference>
<feature type="domain" description="AMP-binding enzyme C-terminal" evidence="2">
    <location>
        <begin position="432"/>
        <end position="507"/>
    </location>
</feature>
<sequence>MSDDQMGALFDRRRCVLRYVLDDRAERQPDDIYVVFETGESWTYHEMRERVRAKAAGLRMLGIDQGDHVALMLPDGPAALLSFFAVNYIGAVLVPLNPAFRGSMLEHALKLSDARFLILHSDLVDQIAAVETGRIDGLIFPDRLPPALPAGFDCRLFDAIDGDPDGLSPPERPIEPWDPQTICYTSGTTGPSKGVISSYFHCYQSAGPDAWPFVGPDDRFLVNMPIFHFGGIGLPIAMLIRGGSIVLMEKFSTAAFWPLVRRTRCTVAFLIGAMANFLSSQPADDGDRRHDLKTVVLVPLPADAAAFEDRFGVTAFTLFNMTEISSPIVSGPHPSRAGTCGVKRDGVDVRLVDGNDIDVATGDIGEMIVRTDLPWALNSGYLGTPDATARAWRNGWFHTGDLFRRDEDGFYYFVDRVKDAIRRRGENISSFEVEREILAYPGIREAAAVGVPSPLGEQEVMAVLSIVDEARFDPGELTRFLQQRLPHFMVPRYIRLVDALPKTPSLKVKKGELRDAGVTEDCWDAATAGLIAKRRQLG</sequence>
<dbReference type="Gene3D" id="3.30.300.30">
    <property type="match status" value="1"/>
</dbReference>
<reference evidence="3 4" key="1">
    <citation type="submission" date="2021-08" db="EMBL/GenBank/DDBJ databases">
        <authorList>
            <person name="Tuo L."/>
        </authorList>
    </citation>
    <scope>NUCLEOTIDE SEQUENCE [LARGE SCALE GENOMIC DNA]</scope>
    <source>
        <strain evidence="3 4">JCM 31229</strain>
    </source>
</reference>
<gene>
    <name evidence="3" type="ORF">K7G82_04470</name>
</gene>
<dbReference type="Proteomes" id="UP000706039">
    <property type="component" value="Unassembled WGS sequence"/>
</dbReference>
<dbReference type="InterPro" id="IPR045851">
    <property type="entry name" value="AMP-bd_C_sf"/>
</dbReference>
<protein>
    <submittedName>
        <fullName evidence="3">AMP-binding protein</fullName>
    </submittedName>
</protein>
<dbReference type="Gene3D" id="3.40.50.12780">
    <property type="entry name" value="N-terminal domain of ligase-like"/>
    <property type="match status" value="1"/>
</dbReference>
<dbReference type="InterPro" id="IPR025110">
    <property type="entry name" value="AMP-bd_C"/>
</dbReference>
<dbReference type="InterPro" id="IPR042099">
    <property type="entry name" value="ANL_N_sf"/>
</dbReference>
<dbReference type="InterPro" id="IPR050237">
    <property type="entry name" value="ATP-dep_AMP-bd_enzyme"/>
</dbReference>
<accession>A0ABS7PJW3</accession>
<keyword evidence="4" id="KW-1185">Reference proteome</keyword>
<evidence type="ECO:0000259" key="2">
    <source>
        <dbReference type="Pfam" id="PF13193"/>
    </source>
</evidence>